<keyword evidence="13 17" id="KW-0472">Membrane</keyword>
<dbReference type="EC" id="2.4.99.21" evidence="6"/>
<dbReference type="Pfam" id="PF18079">
    <property type="entry name" value="AglB_L1"/>
    <property type="match status" value="1"/>
</dbReference>
<evidence type="ECO:0000256" key="4">
    <source>
        <dbReference type="ARBA" id="ARBA00004922"/>
    </source>
</evidence>
<evidence type="ECO:0000256" key="3">
    <source>
        <dbReference type="ARBA" id="ARBA00004651"/>
    </source>
</evidence>
<evidence type="ECO:0000256" key="10">
    <source>
        <dbReference type="ARBA" id="ARBA00022723"/>
    </source>
</evidence>
<protein>
    <recommendedName>
        <fullName evidence="6">dolichyl-phosphooligosaccharide-protein glycotransferase</fullName>
        <ecNumber evidence="6">2.4.99.21</ecNumber>
    </recommendedName>
    <alternativeName>
        <fullName evidence="15">Oligosaccharyl transferase</fullName>
    </alternativeName>
</protein>
<feature type="transmembrane region" description="Helical" evidence="17">
    <location>
        <begin position="396"/>
        <end position="417"/>
    </location>
</feature>
<dbReference type="InterPro" id="IPR026410">
    <property type="entry name" value="OlisacTrfase_arch"/>
</dbReference>
<accession>A0A2H4Q487</accession>
<dbReference type="OrthoDB" id="82393at2157"/>
<feature type="transmembrane region" description="Helical" evidence="17">
    <location>
        <begin position="507"/>
        <end position="528"/>
    </location>
</feature>
<feature type="transmembrane region" description="Helical" evidence="17">
    <location>
        <begin position="152"/>
        <end position="172"/>
    </location>
</feature>
<keyword evidence="7" id="KW-0328">Glycosyltransferase</keyword>
<comment type="similarity">
    <text evidence="5">Belongs to the STT3 family.</text>
</comment>
<accession>A0A1H6XJW0</accession>
<feature type="transmembrane region" description="Helical" evidence="17">
    <location>
        <begin position="121"/>
        <end position="145"/>
    </location>
</feature>
<evidence type="ECO:0000313" key="20">
    <source>
        <dbReference type="EMBL" id="SEJ29369.1"/>
    </source>
</evidence>
<feature type="transmembrane region" description="Helical" evidence="17">
    <location>
        <begin position="184"/>
        <end position="201"/>
    </location>
</feature>
<evidence type="ECO:0000259" key="18">
    <source>
        <dbReference type="Pfam" id="PF18079"/>
    </source>
</evidence>
<dbReference type="GO" id="GO:0004576">
    <property type="term" value="F:oligosaccharyl transferase activity"/>
    <property type="evidence" value="ECO:0007669"/>
    <property type="project" value="InterPro"/>
</dbReference>
<proteinExistence type="inferred from homology"/>
<comment type="cofactor">
    <cofactor evidence="1">
        <name>Mn(2+)</name>
        <dbReference type="ChEBI" id="CHEBI:29035"/>
    </cofactor>
</comment>
<dbReference type="Gene3D" id="2.60.40.3390">
    <property type="match status" value="1"/>
</dbReference>
<dbReference type="InterPro" id="IPR041154">
    <property type="entry name" value="AglB_P1"/>
</dbReference>
<feature type="transmembrane region" description="Helical" evidence="17">
    <location>
        <begin position="335"/>
        <end position="355"/>
    </location>
</feature>
<dbReference type="KEGG" id="hae:halTADL_2411"/>
<keyword evidence="21" id="KW-1185">Reference proteome</keyword>
<name>A0A1H6XJW0_9EURY</name>
<evidence type="ECO:0000256" key="1">
    <source>
        <dbReference type="ARBA" id="ARBA00001936"/>
    </source>
</evidence>
<evidence type="ECO:0000259" key="19">
    <source>
        <dbReference type="Pfam" id="PF22627"/>
    </source>
</evidence>
<evidence type="ECO:0000256" key="14">
    <source>
        <dbReference type="ARBA" id="ARBA00023211"/>
    </source>
</evidence>
<evidence type="ECO:0000256" key="5">
    <source>
        <dbReference type="ARBA" id="ARBA00010810"/>
    </source>
</evidence>
<evidence type="ECO:0000313" key="21">
    <source>
        <dbReference type="Proteomes" id="UP000198888"/>
    </source>
</evidence>
<reference evidence="20 21" key="1">
    <citation type="submission" date="2016-10" db="EMBL/GenBank/DDBJ databases">
        <authorList>
            <person name="de Groot N.N."/>
        </authorList>
    </citation>
    <scope>NUCLEOTIDE SEQUENCE [LARGE SCALE GENOMIC DNA]</scope>
    <source>
        <strain evidence="20 21">DSM 22187</strain>
    </source>
</reference>
<dbReference type="PANTHER" id="PTHR13872">
    <property type="entry name" value="DOLICHYL-DIPHOSPHOOLIGOSACCHARIDE--PROTEIN GLYCOSYLTRANSFERASE SUBUNIT"/>
    <property type="match status" value="1"/>
</dbReference>
<comment type="pathway">
    <text evidence="4">Protein modification; protein glycosylation.</text>
</comment>
<keyword evidence="8 20" id="KW-0808">Transferase</keyword>
<evidence type="ECO:0000256" key="2">
    <source>
        <dbReference type="ARBA" id="ARBA00001946"/>
    </source>
</evidence>
<dbReference type="InterPro" id="IPR003674">
    <property type="entry name" value="Oligo_trans_STT3"/>
</dbReference>
<comment type="subcellular location">
    <subcellularLocation>
        <location evidence="3">Cell membrane</location>
        <topology evidence="3">Multi-pass membrane protein</topology>
    </subcellularLocation>
</comment>
<dbReference type="EMBL" id="FNYR01000041">
    <property type="protein sequence ID" value="SEJ29369.1"/>
    <property type="molecule type" value="Genomic_DNA"/>
</dbReference>
<gene>
    <name evidence="20" type="ORF">SAMN05444271_1418</name>
</gene>
<evidence type="ECO:0000256" key="16">
    <source>
        <dbReference type="ARBA" id="ARBA00034066"/>
    </source>
</evidence>
<evidence type="ECO:0000256" key="12">
    <source>
        <dbReference type="ARBA" id="ARBA00022989"/>
    </source>
</evidence>
<dbReference type="RefSeq" id="WP_089673712.1">
    <property type="nucleotide sequence ID" value="NZ_CP024845.1"/>
</dbReference>
<dbReference type="AlphaFoldDB" id="A0A1H6XJW0"/>
<sequence>MSNAAEQRSESQTESENSVLAYAKQWYHIPVLVALMAFMLATRLRALSNFQNGGITFRGNDPWYHFRETTYLLDNFPSTMPFDPWTNYPSGVNAEQFGTLFDQLVSGFILLTSFGDPSGEYATLIMLVAAPVFLVLAVIPTYLIAARLAGRGPALAGVAVLALLPGSVLNYTLVGFFDHHAAEVFFQTLAVLAFIGALSVAQREQPIWELVVDRDFEALRTPLFYSVGAGIAAALYMWTWPPGVLLVGFTGIYFAIKLTSDVYHNQSPEPIAFVGAVSMTVTGLLMFVPLTSFSIGGSTSYSLLQVILPLGVGLGCVFLAFLARQWDARNLSSSLYPSAVGGILAVLFGTSLLVIPGTVRSIISQFLNTVGFSANAGTRTIGEAQPFLSQGSPFNIIYSEYGLAFFAALAAALIILGRPLIKSDDTNDTIYVVGSLATVGLIYLATPVLDSIAGFIGQEWQVLGLIIATGLLVGATLRHRYDAAELYALVWAAFITSAAFTQVRFNYYLAIVVAVFSAIFIGQVVDAVDINATGESLRESVQSLEGWQVMAVVAVVLILTVPLLVPFAGSAWATGDRNGPGGVTQWDDSFQWMSTETPQPGELEGANNPMELYGTYERPADDDFEYPEGAYGVQSWWDYGHWITTNGERIPNANPFQQGATEAANYLLAPSEQRAADALGEKMGDNDETRYVMVDWQMVSPNSKFGAPIVFYDEEDVSQSDFVNQAYPTVENEQGQQGFRAPITLQTQRYYDSQMVRLYNYHGSAATPDPTVIETEPTTAQTQSGQQVTINAFDPNEDIQTFDTLSEAESYVNETPGAQLGGIGANPTERVDALEHYRLVKASQSNALRSSRGYQQQLFQTAQSTRLDINELTRTTPNWVKTFERVPGATVEGTGAAPGEEVRATVEMQYPEGSQTFSYTQYATADANGAFEMTLPYSTTGYDEFGPENGYTNTSVQATGQYTFSTNGTAATIQTGVSEAQVVGADDSVVTVDISEATTAGQTIENGQ</sequence>
<keyword evidence="9 17" id="KW-0812">Transmembrane</keyword>
<dbReference type="InterPro" id="IPR054479">
    <property type="entry name" value="AglB-like_core"/>
</dbReference>
<feature type="transmembrane region" description="Helical" evidence="17">
    <location>
        <begin position="270"/>
        <end position="290"/>
    </location>
</feature>
<feature type="transmembrane region" description="Helical" evidence="17">
    <location>
        <begin position="244"/>
        <end position="263"/>
    </location>
</feature>
<comment type="catalytic activity">
    <reaction evidence="16">
        <text>an archaeal dolichyl phosphooligosaccharide + [protein]-L-asparagine = an archaeal dolichyl phosphate + a glycoprotein with the oligosaccharide chain attached by N-beta-D-glycosyl linkage to a protein L-asparagine.</text>
        <dbReference type="EC" id="2.4.99.21"/>
    </reaction>
</comment>
<evidence type="ECO:0000256" key="8">
    <source>
        <dbReference type="ARBA" id="ARBA00022679"/>
    </source>
</evidence>
<feature type="transmembrane region" description="Helical" evidence="17">
    <location>
        <begin position="460"/>
        <end position="477"/>
    </location>
</feature>
<evidence type="ECO:0000256" key="6">
    <source>
        <dbReference type="ARBA" id="ARBA00012602"/>
    </source>
</evidence>
<feature type="transmembrane region" description="Helical" evidence="17">
    <location>
        <begin position="302"/>
        <end position="323"/>
    </location>
</feature>
<organism evidence="20 21">
    <name type="scientific">Halohasta litchfieldiae</name>
    <dbReference type="NCBI Taxonomy" id="1073996"/>
    <lineage>
        <taxon>Archaea</taxon>
        <taxon>Methanobacteriati</taxon>
        <taxon>Methanobacteriota</taxon>
        <taxon>Stenosarchaea group</taxon>
        <taxon>Halobacteria</taxon>
        <taxon>Halobacteriales</taxon>
        <taxon>Haloferacaceae</taxon>
        <taxon>Halohasta</taxon>
    </lineage>
</organism>
<evidence type="ECO:0000256" key="11">
    <source>
        <dbReference type="ARBA" id="ARBA00022842"/>
    </source>
</evidence>
<feature type="transmembrane region" description="Helical" evidence="17">
    <location>
        <begin position="549"/>
        <end position="573"/>
    </location>
</feature>
<dbReference type="Proteomes" id="UP000198888">
    <property type="component" value="Unassembled WGS sequence"/>
</dbReference>
<keyword evidence="10" id="KW-0479">Metal-binding</keyword>
<feature type="transmembrane region" description="Helical" evidence="17">
    <location>
        <begin position="429"/>
        <end position="448"/>
    </location>
</feature>
<dbReference type="GeneID" id="35003186"/>
<dbReference type="Pfam" id="PF22627">
    <property type="entry name" value="AglB_core-like"/>
    <property type="match status" value="1"/>
</dbReference>
<dbReference type="PANTHER" id="PTHR13872:SF1">
    <property type="entry name" value="DOLICHYL-DIPHOSPHOOLIGOSACCHARIDE--PROTEIN GLYCOSYLTRANSFERASE SUBUNIT STT3B"/>
    <property type="match status" value="1"/>
</dbReference>
<keyword evidence="14" id="KW-0464">Manganese</keyword>
<evidence type="ECO:0000256" key="17">
    <source>
        <dbReference type="SAM" id="Phobius"/>
    </source>
</evidence>
<keyword evidence="11" id="KW-0460">Magnesium</keyword>
<dbReference type="GO" id="GO:0005886">
    <property type="term" value="C:plasma membrane"/>
    <property type="evidence" value="ECO:0007669"/>
    <property type="project" value="UniProtKB-SubCell"/>
</dbReference>
<dbReference type="Gene3D" id="3.40.50.12610">
    <property type="match status" value="1"/>
</dbReference>
<feature type="transmembrane region" description="Helical" evidence="17">
    <location>
        <begin position="25"/>
        <end position="42"/>
    </location>
</feature>
<evidence type="ECO:0000256" key="9">
    <source>
        <dbReference type="ARBA" id="ARBA00022692"/>
    </source>
</evidence>
<dbReference type="UniPathway" id="UPA00378"/>
<feature type="domain" description="AglB-like core" evidence="19">
    <location>
        <begin position="584"/>
        <end position="698"/>
    </location>
</feature>
<evidence type="ECO:0000256" key="13">
    <source>
        <dbReference type="ARBA" id="ARBA00023136"/>
    </source>
</evidence>
<keyword evidence="12 17" id="KW-1133">Transmembrane helix</keyword>
<comment type="cofactor">
    <cofactor evidence="2">
        <name>Mg(2+)</name>
        <dbReference type="ChEBI" id="CHEBI:18420"/>
    </cofactor>
</comment>
<feature type="domain" description="Archaeal glycosylation protein B peripheral" evidence="18">
    <location>
        <begin position="888"/>
        <end position="983"/>
    </location>
</feature>
<evidence type="ECO:0000256" key="15">
    <source>
        <dbReference type="ARBA" id="ARBA00030679"/>
    </source>
</evidence>
<dbReference type="GO" id="GO:0046872">
    <property type="term" value="F:metal ion binding"/>
    <property type="evidence" value="ECO:0007669"/>
    <property type="project" value="UniProtKB-KW"/>
</dbReference>
<dbReference type="NCBIfam" id="TIGR04154">
    <property type="entry name" value="archaeo_STT3"/>
    <property type="match status" value="1"/>
</dbReference>
<dbReference type="STRING" id="1073996.SAMN05444271_1418"/>
<evidence type="ECO:0000256" key="7">
    <source>
        <dbReference type="ARBA" id="ARBA00022676"/>
    </source>
</evidence>